<protein>
    <submittedName>
        <fullName evidence="3">LPP20 family lipoprotein</fullName>
    </submittedName>
</protein>
<accession>A0A9X2REQ7</accession>
<dbReference type="PROSITE" id="PS51257">
    <property type="entry name" value="PROKAR_LIPOPROTEIN"/>
    <property type="match status" value="1"/>
</dbReference>
<dbReference type="Proteomes" id="UP001139125">
    <property type="component" value="Unassembled WGS sequence"/>
</dbReference>
<dbReference type="AlphaFoldDB" id="A0A9X2REQ7"/>
<feature type="signal peptide" evidence="1">
    <location>
        <begin position="1"/>
        <end position="18"/>
    </location>
</feature>
<sequence>MKSILLTLFAFTFMVSCGGEKAVTSQSSMPNWIMVPPTDTEEFFYAPGQAESSRQGTALRMAQNNATTAMAQKLEVKVSALQKSFEEEVQSGPNANYAATFSSASEQLVNNTMNGVTRDRAECEQLNPEVTGGNVNQRCYVLVRMPVGQARSVLENALSKDEELYTKFKASKAFEELQNKLHELED</sequence>
<comment type="caution">
    <text evidence="3">The sequence shown here is derived from an EMBL/GenBank/DDBJ whole genome shotgun (WGS) entry which is preliminary data.</text>
</comment>
<feature type="domain" description="Lipoprotein LPP20-like" evidence="2">
    <location>
        <begin position="30"/>
        <end position="118"/>
    </location>
</feature>
<dbReference type="Gene3D" id="3.10.28.20">
    <property type="entry name" value="Acetamidase/Formamidase-like domains"/>
    <property type="match status" value="1"/>
</dbReference>
<evidence type="ECO:0000256" key="1">
    <source>
        <dbReference type="SAM" id="SignalP"/>
    </source>
</evidence>
<keyword evidence="1" id="KW-0732">Signal</keyword>
<dbReference type="InterPro" id="IPR024952">
    <property type="entry name" value="LPP20-like_dom"/>
</dbReference>
<evidence type="ECO:0000313" key="3">
    <source>
        <dbReference type="EMBL" id="MCP9292120.1"/>
    </source>
</evidence>
<feature type="chain" id="PRO_5040918393" evidence="1">
    <location>
        <begin position="19"/>
        <end position="186"/>
    </location>
</feature>
<reference evidence="3" key="1">
    <citation type="submission" date="2022-06" db="EMBL/GenBank/DDBJ databases">
        <title>Gracilimonas sp. CAU 1638 isolated from sea sediment.</title>
        <authorList>
            <person name="Kim W."/>
        </authorList>
    </citation>
    <scope>NUCLEOTIDE SEQUENCE</scope>
    <source>
        <strain evidence="3">CAU 1638</strain>
    </source>
</reference>
<name>A0A9X2REQ7_9BACT</name>
<proteinExistence type="predicted"/>
<keyword evidence="4" id="KW-1185">Reference proteome</keyword>
<dbReference type="RefSeq" id="WP_255134994.1">
    <property type="nucleotide sequence ID" value="NZ_JANDBC010000002.1"/>
</dbReference>
<evidence type="ECO:0000313" key="4">
    <source>
        <dbReference type="Proteomes" id="UP001139125"/>
    </source>
</evidence>
<evidence type="ECO:0000259" key="2">
    <source>
        <dbReference type="Pfam" id="PF02169"/>
    </source>
</evidence>
<dbReference type="Pfam" id="PF02169">
    <property type="entry name" value="LPP20"/>
    <property type="match status" value="1"/>
</dbReference>
<dbReference type="EMBL" id="JANDBC010000002">
    <property type="protein sequence ID" value="MCP9292120.1"/>
    <property type="molecule type" value="Genomic_DNA"/>
</dbReference>
<organism evidence="3 4">
    <name type="scientific">Gracilimonas sediminicola</name>
    <dbReference type="NCBI Taxonomy" id="2952158"/>
    <lineage>
        <taxon>Bacteria</taxon>
        <taxon>Pseudomonadati</taxon>
        <taxon>Balneolota</taxon>
        <taxon>Balneolia</taxon>
        <taxon>Balneolales</taxon>
        <taxon>Balneolaceae</taxon>
        <taxon>Gracilimonas</taxon>
    </lineage>
</organism>
<gene>
    <name evidence="3" type="ORF">NM125_11070</name>
</gene>
<keyword evidence="3" id="KW-0449">Lipoprotein</keyword>